<dbReference type="RefSeq" id="XP_041166819.1">
    <property type="nucleotide sequence ID" value="XM_041301344.1"/>
</dbReference>
<keyword evidence="7" id="KW-1185">Reference proteome</keyword>
<evidence type="ECO:0000256" key="1">
    <source>
        <dbReference type="ARBA" id="ARBA00022527"/>
    </source>
</evidence>
<dbReference type="Pfam" id="PF02816">
    <property type="entry name" value="Alpha_kinase"/>
    <property type="match status" value="1"/>
</dbReference>
<evidence type="ECO:0000313" key="7">
    <source>
        <dbReference type="Proteomes" id="UP000719766"/>
    </source>
</evidence>
<evidence type="ECO:0000259" key="4">
    <source>
        <dbReference type="PROSITE" id="PS51158"/>
    </source>
</evidence>
<dbReference type="InterPro" id="IPR011009">
    <property type="entry name" value="Kinase-like_dom_sf"/>
</dbReference>
<protein>
    <recommendedName>
        <fullName evidence="4">Alpha-type protein kinase domain-containing protein</fullName>
    </recommendedName>
</protein>
<dbReference type="PROSITE" id="PS51158">
    <property type="entry name" value="ALPHA_KINASE"/>
    <property type="match status" value="1"/>
</dbReference>
<organism evidence="6 7">
    <name type="scientific">Suillus plorans</name>
    <dbReference type="NCBI Taxonomy" id="116603"/>
    <lineage>
        <taxon>Eukaryota</taxon>
        <taxon>Fungi</taxon>
        <taxon>Dikarya</taxon>
        <taxon>Basidiomycota</taxon>
        <taxon>Agaricomycotina</taxon>
        <taxon>Agaricomycetes</taxon>
        <taxon>Agaricomycetidae</taxon>
        <taxon>Boletales</taxon>
        <taxon>Suillineae</taxon>
        <taxon>Suillaceae</taxon>
        <taxon>Suillus</taxon>
    </lineage>
</organism>
<dbReference type="Gene3D" id="3.20.200.10">
    <property type="entry name" value="MHCK/EF2 kinase"/>
    <property type="match status" value="1"/>
</dbReference>
<keyword evidence="3" id="KW-0418">Kinase</keyword>
<dbReference type="Proteomes" id="UP000719766">
    <property type="component" value="Unassembled WGS sequence"/>
</dbReference>
<keyword evidence="1" id="KW-0723">Serine/threonine-protein kinase</keyword>
<dbReference type="GO" id="GO:0004674">
    <property type="term" value="F:protein serine/threonine kinase activity"/>
    <property type="evidence" value="ECO:0007669"/>
    <property type="project" value="UniProtKB-KW"/>
</dbReference>
<dbReference type="AlphaFoldDB" id="A0A9P7J7A9"/>
<comment type="caution">
    <text evidence="6">The sequence shown here is derived from an EMBL/GenBank/DDBJ whole genome shotgun (WGS) entry which is preliminary data.</text>
</comment>
<dbReference type="SUPFAM" id="SSF56112">
    <property type="entry name" value="Protein kinase-like (PK-like)"/>
    <property type="match status" value="1"/>
</dbReference>
<reference evidence="6" key="1">
    <citation type="journal article" date="2020" name="New Phytol.">
        <title>Comparative genomics reveals dynamic genome evolution in host specialist ectomycorrhizal fungi.</title>
        <authorList>
            <person name="Lofgren L.A."/>
            <person name="Nguyen N.H."/>
            <person name="Vilgalys R."/>
            <person name="Ruytinx J."/>
            <person name="Liao H.L."/>
            <person name="Branco S."/>
            <person name="Kuo A."/>
            <person name="LaButti K."/>
            <person name="Lipzen A."/>
            <person name="Andreopoulos W."/>
            <person name="Pangilinan J."/>
            <person name="Riley R."/>
            <person name="Hundley H."/>
            <person name="Na H."/>
            <person name="Barry K."/>
            <person name="Grigoriev I.V."/>
            <person name="Stajich J.E."/>
            <person name="Kennedy P.G."/>
        </authorList>
    </citation>
    <scope>NUCLEOTIDE SEQUENCE</scope>
    <source>
        <strain evidence="6">S12</strain>
    </source>
</reference>
<dbReference type="EMBL" id="JABBWE010000002">
    <property type="protein sequence ID" value="KAG1806348.1"/>
    <property type="molecule type" value="Genomic_DNA"/>
</dbReference>
<evidence type="ECO:0000256" key="2">
    <source>
        <dbReference type="ARBA" id="ARBA00022679"/>
    </source>
</evidence>
<evidence type="ECO:0000313" key="6">
    <source>
        <dbReference type="EMBL" id="KAG1806348.1"/>
    </source>
</evidence>
<gene>
    <name evidence="6" type="ORF">HD556DRAFT_1321434</name>
    <name evidence="5" type="ORF">HD556DRAFT_1330231</name>
</gene>
<evidence type="ECO:0000313" key="5">
    <source>
        <dbReference type="EMBL" id="KAG1803778.1"/>
    </source>
</evidence>
<name>A0A9P7J7A9_9AGAM</name>
<proteinExistence type="predicted"/>
<dbReference type="InterPro" id="IPR004166">
    <property type="entry name" value="a-kinase_dom"/>
</dbReference>
<dbReference type="GO" id="GO:0005524">
    <property type="term" value="F:ATP binding"/>
    <property type="evidence" value="ECO:0007669"/>
    <property type="project" value="InterPro"/>
</dbReference>
<accession>A0A9P7J7A9</accession>
<feature type="domain" description="Alpha-type protein kinase" evidence="4">
    <location>
        <begin position="1"/>
        <end position="130"/>
    </location>
</feature>
<evidence type="ECO:0000256" key="3">
    <source>
        <dbReference type="ARBA" id="ARBA00022777"/>
    </source>
</evidence>
<keyword evidence="2" id="KW-0808">Transferase</keyword>
<dbReference type="EMBL" id="JABBWE010000004">
    <property type="protein sequence ID" value="KAG1803778.1"/>
    <property type="molecule type" value="Genomic_DNA"/>
</dbReference>
<dbReference type="GeneID" id="64595108"/>
<sequence>MAYTFVDEMLKTGKVSQDVVDLIPHLRVVRAALAIPDGLDGSLDAIYLVEEKIHGRFIKYINNNSAVAADSLHGREVVIGLFLCFVQHVQYQLTNSMVYLSDFQGAGDLLTDCQVITAILRTISVMGTAL</sequence>
<dbReference type="OrthoDB" id="301415at2759"/>